<feature type="transmembrane region" description="Helical" evidence="10">
    <location>
        <begin position="151"/>
        <end position="168"/>
    </location>
</feature>
<comment type="subcellular location">
    <subcellularLocation>
        <location evidence="1">Cell membrane</location>
        <topology evidence="1">Multi-pass membrane protein</topology>
    </subcellularLocation>
</comment>
<dbReference type="GO" id="GO:0006508">
    <property type="term" value="P:proteolysis"/>
    <property type="evidence" value="ECO:0007669"/>
    <property type="project" value="UniProtKB-KW"/>
</dbReference>
<keyword evidence="9 10" id="KW-0472">Membrane</keyword>
<name>D3S1X4_FERPA</name>
<evidence type="ECO:0000256" key="5">
    <source>
        <dbReference type="ARBA" id="ARBA00022670"/>
    </source>
</evidence>
<dbReference type="RefSeq" id="WP_012964778.1">
    <property type="nucleotide sequence ID" value="NC_013849.1"/>
</dbReference>
<keyword evidence="8 10" id="KW-1133">Transmembrane helix</keyword>
<feature type="transmembrane region" description="Helical" evidence="10">
    <location>
        <begin position="6"/>
        <end position="21"/>
    </location>
</feature>
<evidence type="ECO:0000256" key="2">
    <source>
        <dbReference type="ARBA" id="ARBA00009165"/>
    </source>
</evidence>
<gene>
    <name evidence="11" type="ordered locus">Ferp_0249</name>
</gene>
<evidence type="ECO:0000256" key="3">
    <source>
        <dbReference type="ARBA" id="ARBA00018997"/>
    </source>
</evidence>
<accession>D3S1X4</accession>
<dbReference type="PaxDb" id="589924-Ferp_0249"/>
<dbReference type="Proteomes" id="UP000002613">
    <property type="component" value="Chromosome"/>
</dbReference>
<proteinExistence type="inferred from homology"/>
<dbReference type="STRING" id="589924.Ferp_0249"/>
<dbReference type="PANTHER" id="PTHR36844:SF1">
    <property type="entry name" value="PROTEASE PRSW"/>
    <property type="match status" value="1"/>
</dbReference>
<dbReference type="HOGENOM" id="CLU_081250_1_0_2"/>
<feature type="transmembrane region" description="Helical" evidence="10">
    <location>
        <begin position="94"/>
        <end position="115"/>
    </location>
</feature>
<keyword evidence="12" id="KW-1185">Reference proteome</keyword>
<dbReference type="EMBL" id="CP001899">
    <property type="protein sequence ID" value="ADC64431.1"/>
    <property type="molecule type" value="Genomic_DNA"/>
</dbReference>
<feature type="transmembrane region" description="Helical" evidence="10">
    <location>
        <begin position="121"/>
        <end position="144"/>
    </location>
</feature>
<dbReference type="eggNOG" id="arCOG02985">
    <property type="taxonomic scope" value="Archaea"/>
</dbReference>
<dbReference type="GO" id="GO:0008233">
    <property type="term" value="F:peptidase activity"/>
    <property type="evidence" value="ECO:0007669"/>
    <property type="project" value="UniProtKB-KW"/>
</dbReference>
<sequence length="211" mass="23540">MIEIVIFSISPALFLLWYFYHKDRIEPEPKIYVLAVFLFGATVSPLISTILSLPFAFSIYAPVFIAPIFEEASKLLAVYIPYKRGQMDGVMDGVVYGVAAGLGFATTENIIYGLSFGENVVLLRAIFTPIAHATFTAVSAVGLGLMAEKKVNTVLPFLVTAIVLHSIWNFFALIYFPFNAVLLVLNILLLRKLAEIGLREDMEKIDYYLSR</sequence>
<dbReference type="PANTHER" id="PTHR36844">
    <property type="entry name" value="PROTEASE PRSW"/>
    <property type="match status" value="1"/>
</dbReference>
<evidence type="ECO:0000256" key="9">
    <source>
        <dbReference type="ARBA" id="ARBA00023136"/>
    </source>
</evidence>
<dbReference type="Pfam" id="PF13367">
    <property type="entry name" value="PrsW-protease"/>
    <property type="match status" value="1"/>
</dbReference>
<dbReference type="KEGG" id="fpl:Ferp_0249"/>
<evidence type="ECO:0000313" key="12">
    <source>
        <dbReference type="Proteomes" id="UP000002613"/>
    </source>
</evidence>
<evidence type="ECO:0000313" key="11">
    <source>
        <dbReference type="EMBL" id="ADC64431.1"/>
    </source>
</evidence>
<dbReference type="AlphaFoldDB" id="D3S1X4"/>
<keyword evidence="5" id="KW-0645">Protease</keyword>
<dbReference type="PIRSF" id="PIRSF016933">
    <property type="entry name" value="PrsW"/>
    <property type="match status" value="1"/>
</dbReference>
<evidence type="ECO:0000256" key="1">
    <source>
        <dbReference type="ARBA" id="ARBA00004651"/>
    </source>
</evidence>
<keyword evidence="6 10" id="KW-0812">Transmembrane</keyword>
<dbReference type="InterPro" id="IPR023596">
    <property type="entry name" value="Peptidase_PrsW_arch/bac"/>
</dbReference>
<evidence type="ECO:0000256" key="6">
    <source>
        <dbReference type="ARBA" id="ARBA00022692"/>
    </source>
</evidence>
<dbReference type="GO" id="GO:0005886">
    <property type="term" value="C:plasma membrane"/>
    <property type="evidence" value="ECO:0007669"/>
    <property type="project" value="UniProtKB-SubCell"/>
</dbReference>
<reference evidence="11 12" key="2">
    <citation type="journal article" date="2011" name="Stand. Genomic Sci.">
        <title>Complete genome sequence of Ferroglobus placidus AEDII12DO.</title>
        <authorList>
            <person name="Anderson I."/>
            <person name="Risso C."/>
            <person name="Holmes D."/>
            <person name="Lucas S."/>
            <person name="Copeland A."/>
            <person name="Lapidus A."/>
            <person name="Cheng J.F."/>
            <person name="Bruce D."/>
            <person name="Goodwin L."/>
            <person name="Pitluck S."/>
            <person name="Saunders E."/>
            <person name="Brettin T."/>
            <person name="Detter J.C."/>
            <person name="Han C."/>
            <person name="Tapia R."/>
            <person name="Larimer F."/>
            <person name="Land M."/>
            <person name="Hauser L."/>
            <person name="Woyke T."/>
            <person name="Lovley D."/>
            <person name="Kyrpides N."/>
            <person name="Ivanova N."/>
        </authorList>
    </citation>
    <scope>NUCLEOTIDE SEQUENCE [LARGE SCALE GENOMIC DNA]</scope>
    <source>
        <strain evidence="12">DSM 10642 / AEDII12DO</strain>
    </source>
</reference>
<dbReference type="OrthoDB" id="248468at2157"/>
<comment type="similarity">
    <text evidence="2">Belongs to the protease PrsW family.</text>
</comment>
<feature type="transmembrane region" description="Helical" evidence="10">
    <location>
        <begin position="59"/>
        <end position="82"/>
    </location>
</feature>
<evidence type="ECO:0000256" key="7">
    <source>
        <dbReference type="ARBA" id="ARBA00022801"/>
    </source>
</evidence>
<evidence type="ECO:0000256" key="8">
    <source>
        <dbReference type="ARBA" id="ARBA00022989"/>
    </source>
</evidence>
<feature type="transmembrane region" description="Helical" evidence="10">
    <location>
        <begin position="33"/>
        <end position="53"/>
    </location>
</feature>
<keyword evidence="7" id="KW-0378">Hydrolase</keyword>
<dbReference type="GeneID" id="8777744"/>
<protein>
    <recommendedName>
        <fullName evidence="3">Protease PrsW</fullName>
    </recommendedName>
</protein>
<keyword evidence="4" id="KW-1003">Cell membrane</keyword>
<evidence type="ECO:0000256" key="10">
    <source>
        <dbReference type="SAM" id="Phobius"/>
    </source>
</evidence>
<reference evidence="12" key="1">
    <citation type="submission" date="2010-02" db="EMBL/GenBank/DDBJ databases">
        <title>Complete sequence of Ferroglobus placidus DSM 10642.</title>
        <authorList>
            <consortium name="US DOE Joint Genome Institute"/>
            <person name="Lucas S."/>
            <person name="Copeland A."/>
            <person name="Lapidus A."/>
            <person name="Cheng J.-F."/>
            <person name="Bruce D."/>
            <person name="Goodwin L."/>
            <person name="Pitluck S."/>
            <person name="Saunders E."/>
            <person name="Brettin T."/>
            <person name="Detter J.C."/>
            <person name="Han C."/>
            <person name="Tapia R."/>
            <person name="Larimer F."/>
            <person name="Land M."/>
            <person name="Hauser L."/>
            <person name="Kyrpides N."/>
            <person name="Ivanova N."/>
            <person name="Holmes D."/>
            <person name="Lovley D."/>
            <person name="Kyrpides N."/>
            <person name="Anderson I.J."/>
            <person name="Woyke T."/>
        </authorList>
    </citation>
    <scope>NUCLEOTIDE SEQUENCE [LARGE SCALE GENOMIC DNA]</scope>
    <source>
        <strain evidence="12">DSM 10642 / AEDII12DO</strain>
    </source>
</reference>
<dbReference type="InterPro" id="IPR026898">
    <property type="entry name" value="PrsW"/>
</dbReference>
<evidence type="ECO:0000256" key="4">
    <source>
        <dbReference type="ARBA" id="ARBA00022475"/>
    </source>
</evidence>
<organism evidence="11 12">
    <name type="scientific">Ferroglobus placidus (strain DSM 10642 / AEDII12DO)</name>
    <dbReference type="NCBI Taxonomy" id="589924"/>
    <lineage>
        <taxon>Archaea</taxon>
        <taxon>Methanobacteriati</taxon>
        <taxon>Methanobacteriota</taxon>
        <taxon>Archaeoglobi</taxon>
        <taxon>Archaeoglobales</taxon>
        <taxon>Archaeoglobaceae</taxon>
        <taxon>Ferroglobus</taxon>
    </lineage>
</organism>